<dbReference type="GO" id="GO:0008104">
    <property type="term" value="P:intracellular protein localization"/>
    <property type="evidence" value="ECO:0000318"/>
    <property type="project" value="GO_Central"/>
</dbReference>
<feature type="coiled-coil region" evidence="1">
    <location>
        <begin position="273"/>
        <end position="300"/>
    </location>
</feature>
<dbReference type="InParanoid" id="W5LVN5"/>
<dbReference type="eggNOG" id="ENOG502QTS0">
    <property type="taxonomic scope" value="Eukaryota"/>
</dbReference>
<dbReference type="GeneTree" id="ENSGT00940000166734"/>
<evidence type="ECO:0000313" key="3">
    <source>
        <dbReference type="Proteomes" id="UP000018468"/>
    </source>
</evidence>
<dbReference type="Proteomes" id="UP000018468">
    <property type="component" value="Unassembled WGS sequence"/>
</dbReference>
<organism evidence="2 3">
    <name type="scientific">Lepisosteus oculatus</name>
    <name type="common">Spotted gar</name>
    <dbReference type="NCBI Taxonomy" id="7918"/>
    <lineage>
        <taxon>Eukaryota</taxon>
        <taxon>Metazoa</taxon>
        <taxon>Chordata</taxon>
        <taxon>Craniata</taxon>
        <taxon>Vertebrata</taxon>
        <taxon>Euteleostomi</taxon>
        <taxon>Actinopterygii</taxon>
        <taxon>Neopterygii</taxon>
        <taxon>Holostei</taxon>
        <taxon>Semionotiformes</taxon>
        <taxon>Lepisosteidae</taxon>
        <taxon>Lepisosteus</taxon>
    </lineage>
</organism>
<dbReference type="GO" id="GO:0015630">
    <property type="term" value="C:microtubule cytoskeleton"/>
    <property type="evidence" value="ECO:0000318"/>
    <property type="project" value="GO_Central"/>
</dbReference>
<dbReference type="Gene3D" id="3.40.50.300">
    <property type="entry name" value="P-loop containing nucleotide triphosphate hydrolases"/>
    <property type="match status" value="1"/>
</dbReference>
<sequence>MTIIDTPGFGDTRGIEQDRIITESLRELFKSPKGVHMIDAVCFVSRHHKSVSHGKPPAVLEAINAAAIPYIKDKKGKPVHFKFNNSALYSVCNSKKQSSKDSDDDDDENFDEMFWKLGEKSMKTFFEAVNEMEPKSLQLTQEVLKERKQLQACVEGLQPQINAALNKQEELRRTWQEFEKNRQMEENKKFTYTVPVSVKEKKDTDYYSNNCNRCKMTCHDNCSWAIVLKCECTVCPGMCTVDLHIREKVNYIQTVKRTYQEQKAQYEQVCGATMNAEMVLAELQRDLDETEKKVEMFLQKSHECVSRLEEIALKPNPLSATDYIELLISKEMEEHKPGFKEKIGNLQKKEQAQII</sequence>
<dbReference type="GO" id="GO:0005940">
    <property type="term" value="C:septin ring"/>
    <property type="evidence" value="ECO:0000318"/>
    <property type="project" value="GO_Central"/>
</dbReference>
<dbReference type="PANTHER" id="PTHR32046:SF14">
    <property type="match status" value="1"/>
</dbReference>
<dbReference type="InterPro" id="IPR027417">
    <property type="entry name" value="P-loop_NTPase"/>
</dbReference>
<evidence type="ECO:0000256" key="1">
    <source>
        <dbReference type="SAM" id="Coils"/>
    </source>
</evidence>
<dbReference type="GO" id="GO:0031105">
    <property type="term" value="C:septin complex"/>
    <property type="evidence" value="ECO:0000318"/>
    <property type="project" value="GO_Central"/>
</dbReference>
<keyword evidence="1" id="KW-0175">Coiled coil</keyword>
<dbReference type="HOGENOM" id="CLU_018951_2_0_1"/>
<reference evidence="2" key="2">
    <citation type="submission" date="2025-08" db="UniProtKB">
        <authorList>
            <consortium name="Ensembl"/>
        </authorList>
    </citation>
    <scope>IDENTIFICATION</scope>
</reference>
<feature type="coiled-coil region" evidence="1">
    <location>
        <begin position="161"/>
        <end position="188"/>
    </location>
</feature>
<dbReference type="STRING" id="7918.ENSLOCP00000000192"/>
<dbReference type="GO" id="GO:0060090">
    <property type="term" value="F:molecular adaptor activity"/>
    <property type="evidence" value="ECO:0000318"/>
    <property type="project" value="GO_Central"/>
</dbReference>
<dbReference type="Bgee" id="ENSLOCG00000000171">
    <property type="expression patterns" value="Expressed in zone of skin and 4 other cell types or tissues"/>
</dbReference>
<dbReference type="GO" id="GO:0061640">
    <property type="term" value="P:cytoskeleton-dependent cytokinesis"/>
    <property type="evidence" value="ECO:0000318"/>
    <property type="project" value="GO_Central"/>
</dbReference>
<evidence type="ECO:0008006" key="4">
    <source>
        <dbReference type="Google" id="ProtNLM"/>
    </source>
</evidence>
<dbReference type="AlphaFoldDB" id="W5LVN5"/>
<proteinExistence type="predicted"/>
<dbReference type="GO" id="GO:0003924">
    <property type="term" value="F:GTPase activity"/>
    <property type="evidence" value="ECO:0000318"/>
    <property type="project" value="GO_Central"/>
</dbReference>
<protein>
    <recommendedName>
        <fullName evidence="4">AIG1-type G domain-containing protein</fullName>
    </recommendedName>
</protein>
<dbReference type="PANTHER" id="PTHR32046">
    <property type="entry name" value="G DOMAIN-CONTAINING PROTEIN"/>
    <property type="match status" value="1"/>
</dbReference>
<accession>W5LVN5</accession>
<dbReference type="Ensembl" id="ENSLOCT00000000192.1">
    <property type="protein sequence ID" value="ENSLOCP00000000192.1"/>
    <property type="gene ID" value="ENSLOCG00000000171.1"/>
</dbReference>
<evidence type="ECO:0000313" key="2">
    <source>
        <dbReference type="Ensembl" id="ENSLOCP00000000192.1"/>
    </source>
</evidence>
<reference evidence="2" key="3">
    <citation type="submission" date="2025-09" db="UniProtKB">
        <authorList>
            <consortium name="Ensembl"/>
        </authorList>
    </citation>
    <scope>IDENTIFICATION</scope>
</reference>
<keyword evidence="3" id="KW-1185">Reference proteome</keyword>
<dbReference type="GO" id="GO:0032153">
    <property type="term" value="C:cell division site"/>
    <property type="evidence" value="ECO:0000318"/>
    <property type="project" value="GO_Central"/>
</dbReference>
<dbReference type="OMA" id="NCANCHI"/>
<name>W5LVN5_LEPOC</name>
<reference evidence="3" key="1">
    <citation type="submission" date="2011-12" db="EMBL/GenBank/DDBJ databases">
        <title>The Draft Genome of Lepisosteus oculatus.</title>
        <authorList>
            <consortium name="The Broad Institute Genome Assembly &amp; Analysis Group"/>
            <consortium name="Computational R&amp;D Group"/>
            <consortium name="and Sequencing Platform"/>
            <person name="Di Palma F."/>
            <person name="Alfoldi J."/>
            <person name="Johnson J."/>
            <person name="Berlin A."/>
            <person name="Gnerre S."/>
            <person name="Jaffe D."/>
            <person name="MacCallum I."/>
            <person name="Young S."/>
            <person name="Walker B.J."/>
            <person name="Lander E.S."/>
            <person name="Lindblad-Toh K."/>
        </authorList>
    </citation>
    <scope>NUCLEOTIDE SEQUENCE [LARGE SCALE GENOMIC DNA]</scope>
</reference>